<dbReference type="AlphaFoldDB" id="A0A6J4Q976"/>
<accession>A0A6J4Q976</accession>
<feature type="compositionally biased region" description="Basic and acidic residues" evidence="1">
    <location>
        <begin position="136"/>
        <end position="149"/>
    </location>
</feature>
<organism evidence="2">
    <name type="scientific">uncultured Rubrobacteraceae bacterium</name>
    <dbReference type="NCBI Taxonomy" id="349277"/>
    <lineage>
        <taxon>Bacteria</taxon>
        <taxon>Bacillati</taxon>
        <taxon>Actinomycetota</taxon>
        <taxon>Rubrobacteria</taxon>
        <taxon>Rubrobacterales</taxon>
        <taxon>Rubrobacteraceae</taxon>
        <taxon>environmental samples</taxon>
    </lineage>
</organism>
<sequence>DGAEHGEDAAGAGGVEAAVARDASDALRADTAPAANEPADDPGDDADLHAAPEHPRLLHLGAGRAAAAEPAADGPAVDAAGPAAAADVPGAGPGAAAGLPADDPGGHEHLRPALQHPPLLRQAGPQGVGVPGQGLRRPERGRDLPEHQRPLRRGAPGGPRLRGAQQEPPHDPGAARPQDKVRLL</sequence>
<proteinExistence type="predicted"/>
<evidence type="ECO:0000313" key="2">
    <source>
        <dbReference type="EMBL" id="CAA9431725.1"/>
    </source>
</evidence>
<reference evidence="2" key="1">
    <citation type="submission" date="2020-02" db="EMBL/GenBank/DDBJ databases">
        <authorList>
            <person name="Meier V. D."/>
        </authorList>
    </citation>
    <scope>NUCLEOTIDE SEQUENCE</scope>
    <source>
        <strain evidence="2">AVDCRST_MAG22</strain>
    </source>
</reference>
<feature type="compositionally biased region" description="Low complexity" evidence="1">
    <location>
        <begin position="61"/>
        <end position="103"/>
    </location>
</feature>
<feature type="non-terminal residue" evidence="2">
    <location>
        <position position="1"/>
    </location>
</feature>
<evidence type="ECO:0000256" key="1">
    <source>
        <dbReference type="SAM" id="MobiDB-lite"/>
    </source>
</evidence>
<dbReference type="EMBL" id="CADCUV010000155">
    <property type="protein sequence ID" value="CAA9431725.1"/>
    <property type="molecule type" value="Genomic_DNA"/>
</dbReference>
<feature type="non-terminal residue" evidence="2">
    <location>
        <position position="184"/>
    </location>
</feature>
<name>A0A6J4Q976_9ACTN</name>
<feature type="region of interest" description="Disordered" evidence="1">
    <location>
        <begin position="1"/>
        <end position="184"/>
    </location>
</feature>
<feature type="compositionally biased region" description="Basic and acidic residues" evidence="1">
    <location>
        <begin position="46"/>
        <end position="56"/>
    </location>
</feature>
<gene>
    <name evidence="2" type="ORF">AVDCRST_MAG22-3255</name>
</gene>
<protein>
    <submittedName>
        <fullName evidence="2">Uncharacterized protein</fullName>
    </submittedName>
</protein>